<feature type="transmembrane region" description="Helical" evidence="6">
    <location>
        <begin position="79"/>
        <end position="101"/>
    </location>
</feature>
<evidence type="ECO:0000256" key="6">
    <source>
        <dbReference type="RuleBase" id="RU361157"/>
    </source>
</evidence>
<dbReference type="InterPro" id="IPR047817">
    <property type="entry name" value="ABC2_TM_bact-type"/>
</dbReference>
<dbReference type="GO" id="GO:0140359">
    <property type="term" value="F:ABC-type transporter activity"/>
    <property type="evidence" value="ECO:0007669"/>
    <property type="project" value="InterPro"/>
</dbReference>
<feature type="domain" description="ABC transmembrane type-2" evidence="7">
    <location>
        <begin position="43"/>
        <end position="272"/>
    </location>
</feature>
<evidence type="ECO:0000313" key="9">
    <source>
        <dbReference type="Proteomes" id="UP000181951"/>
    </source>
</evidence>
<keyword evidence="5" id="KW-0046">Antibiotic resistance</keyword>
<dbReference type="PANTHER" id="PTHR43229">
    <property type="entry name" value="NODULATION PROTEIN J"/>
    <property type="match status" value="1"/>
</dbReference>
<evidence type="ECO:0000256" key="5">
    <source>
        <dbReference type="ARBA" id="ARBA00023251"/>
    </source>
</evidence>
<gene>
    <name evidence="8" type="ORF">SAMN05216267_107510</name>
</gene>
<dbReference type="STRING" id="310780.SAMN05216267_107510"/>
<feature type="transmembrane region" description="Helical" evidence="6">
    <location>
        <begin position="158"/>
        <end position="180"/>
    </location>
</feature>
<sequence length="273" mass="28992">MTAATATHAGTRTAGSARHLLWALQDGMAVAWRNMIGLLRVPRLLVFSFIQPLVFVLMFRYVFGGVVEPALHGVSYVDFLVPGIFVQTAVFGSMNTAIGLATDMQTGLMERFRSLPMARSAVLVGRTTADLARNVVVVALMTAVGFAIGFRIHAGVPAFLGGVLLVLAFGFAMSWIFAVVGMAVGDPETAQAAAFPVLAPLVFASAAFIPVNTMPGWLQAFAYHQPVSKTAEAVRALVLGGPTQTAVWEALAWDAGIVAVFAPLGVWLYRRAV</sequence>
<organism evidence="8 9">
    <name type="scientific">Actinacidiphila rubida</name>
    <dbReference type="NCBI Taxonomy" id="310780"/>
    <lineage>
        <taxon>Bacteria</taxon>
        <taxon>Bacillati</taxon>
        <taxon>Actinomycetota</taxon>
        <taxon>Actinomycetes</taxon>
        <taxon>Kitasatosporales</taxon>
        <taxon>Streptomycetaceae</taxon>
        <taxon>Actinacidiphila</taxon>
    </lineage>
</organism>
<feature type="transmembrane region" description="Helical" evidence="6">
    <location>
        <begin position="135"/>
        <end position="152"/>
    </location>
</feature>
<feature type="transmembrane region" description="Helical" evidence="6">
    <location>
        <begin position="250"/>
        <end position="269"/>
    </location>
</feature>
<proteinExistence type="inferred from homology"/>
<evidence type="ECO:0000259" key="7">
    <source>
        <dbReference type="PROSITE" id="PS51012"/>
    </source>
</evidence>
<dbReference type="PRINTS" id="PR00164">
    <property type="entry name" value="ABC2TRNSPORT"/>
</dbReference>
<dbReference type="InterPro" id="IPR051784">
    <property type="entry name" value="Nod_factor_ABC_transporter"/>
</dbReference>
<keyword evidence="6" id="KW-1003">Cell membrane</keyword>
<accession>A0A1H8UJL8</accession>
<evidence type="ECO:0000256" key="1">
    <source>
        <dbReference type="ARBA" id="ARBA00004141"/>
    </source>
</evidence>
<keyword evidence="6" id="KW-0813">Transport</keyword>
<name>A0A1H8UJL8_9ACTN</name>
<dbReference type="Proteomes" id="UP000181951">
    <property type="component" value="Unassembled WGS sequence"/>
</dbReference>
<evidence type="ECO:0000256" key="2">
    <source>
        <dbReference type="ARBA" id="ARBA00022692"/>
    </source>
</evidence>
<keyword evidence="9" id="KW-1185">Reference proteome</keyword>
<comment type="similarity">
    <text evidence="6">Belongs to the ABC-2 integral membrane protein family.</text>
</comment>
<dbReference type="InterPro" id="IPR000412">
    <property type="entry name" value="ABC_2_transport"/>
</dbReference>
<dbReference type="InterPro" id="IPR013525">
    <property type="entry name" value="ABC2_TM"/>
</dbReference>
<dbReference type="AlphaFoldDB" id="A0A1H8UJL8"/>
<dbReference type="GO" id="GO:0046677">
    <property type="term" value="P:response to antibiotic"/>
    <property type="evidence" value="ECO:0007669"/>
    <property type="project" value="UniProtKB-KW"/>
</dbReference>
<dbReference type="RefSeq" id="WP_075018352.1">
    <property type="nucleotide sequence ID" value="NZ_FODD01000075.1"/>
</dbReference>
<protein>
    <recommendedName>
        <fullName evidence="6">Transport permease protein</fullName>
    </recommendedName>
</protein>
<reference evidence="8 9" key="1">
    <citation type="submission" date="2016-10" db="EMBL/GenBank/DDBJ databases">
        <authorList>
            <person name="de Groot N.N."/>
        </authorList>
    </citation>
    <scope>NUCLEOTIDE SEQUENCE [LARGE SCALE GENOMIC DNA]</scope>
    <source>
        <strain evidence="8 9">CGMCC 4.2026</strain>
    </source>
</reference>
<dbReference type="PROSITE" id="PS51012">
    <property type="entry name" value="ABC_TM2"/>
    <property type="match status" value="1"/>
</dbReference>
<feature type="transmembrane region" description="Helical" evidence="6">
    <location>
        <begin position="44"/>
        <end position="67"/>
    </location>
</feature>
<keyword evidence="3 6" id="KW-1133">Transmembrane helix</keyword>
<dbReference type="GO" id="GO:0043190">
    <property type="term" value="C:ATP-binding cassette (ABC) transporter complex"/>
    <property type="evidence" value="ECO:0007669"/>
    <property type="project" value="InterPro"/>
</dbReference>
<dbReference type="PIRSF" id="PIRSF006648">
    <property type="entry name" value="DrrB"/>
    <property type="match status" value="1"/>
</dbReference>
<feature type="transmembrane region" description="Helical" evidence="6">
    <location>
        <begin position="192"/>
        <end position="211"/>
    </location>
</feature>
<dbReference type="PANTHER" id="PTHR43229:SF2">
    <property type="entry name" value="NODULATION PROTEIN J"/>
    <property type="match status" value="1"/>
</dbReference>
<evidence type="ECO:0000313" key="8">
    <source>
        <dbReference type="EMBL" id="SEP03276.1"/>
    </source>
</evidence>
<evidence type="ECO:0000256" key="3">
    <source>
        <dbReference type="ARBA" id="ARBA00022989"/>
    </source>
</evidence>
<keyword evidence="4 6" id="KW-0472">Membrane</keyword>
<evidence type="ECO:0000256" key="4">
    <source>
        <dbReference type="ARBA" id="ARBA00023136"/>
    </source>
</evidence>
<dbReference type="EMBL" id="FODD01000075">
    <property type="protein sequence ID" value="SEP03276.1"/>
    <property type="molecule type" value="Genomic_DNA"/>
</dbReference>
<keyword evidence="2 6" id="KW-0812">Transmembrane</keyword>
<dbReference type="Pfam" id="PF01061">
    <property type="entry name" value="ABC2_membrane"/>
    <property type="match status" value="1"/>
</dbReference>
<comment type="subcellular location">
    <subcellularLocation>
        <location evidence="6">Cell membrane</location>
        <topology evidence="6">Multi-pass membrane protein</topology>
    </subcellularLocation>
    <subcellularLocation>
        <location evidence="1">Membrane</location>
        <topology evidence="1">Multi-pass membrane protein</topology>
    </subcellularLocation>
</comment>